<evidence type="ECO:0000256" key="1">
    <source>
        <dbReference type="ARBA" id="ARBA00005791"/>
    </source>
</evidence>
<dbReference type="InterPro" id="IPR036249">
    <property type="entry name" value="Thioredoxin-like_sf"/>
</dbReference>
<evidence type="ECO:0000256" key="2">
    <source>
        <dbReference type="ARBA" id="ARBA00007787"/>
    </source>
</evidence>
<keyword evidence="5" id="KW-0560">Oxidoreductase</keyword>
<keyword evidence="10" id="KW-1185">Reference proteome</keyword>
<dbReference type="Proteomes" id="UP000466535">
    <property type="component" value="Unassembled WGS sequence"/>
</dbReference>
<dbReference type="InterPro" id="IPR006311">
    <property type="entry name" value="TAT_signal"/>
</dbReference>
<dbReference type="PANTHER" id="PTHR13887">
    <property type="entry name" value="GLUTATHIONE S-TRANSFERASE KAPPA"/>
    <property type="match status" value="1"/>
</dbReference>
<dbReference type="Gene3D" id="3.40.30.10">
    <property type="entry name" value="Glutaredoxin"/>
    <property type="match status" value="1"/>
</dbReference>
<dbReference type="PANTHER" id="PTHR13887:SF14">
    <property type="entry name" value="DISULFIDE BOND FORMATION PROTEIN D"/>
    <property type="match status" value="1"/>
</dbReference>
<evidence type="ECO:0000313" key="10">
    <source>
        <dbReference type="Proteomes" id="UP000466535"/>
    </source>
</evidence>
<feature type="domain" description="Thioredoxin-like fold" evidence="8">
    <location>
        <begin position="47"/>
        <end position="196"/>
    </location>
</feature>
<dbReference type="EMBL" id="WUUT01000006">
    <property type="protein sequence ID" value="MXR52885.1"/>
    <property type="molecule type" value="Genomic_DNA"/>
</dbReference>
<organism evidence="9 10">
    <name type="scientific">Halovenus carboxidivorans</name>
    <dbReference type="NCBI Taxonomy" id="2692199"/>
    <lineage>
        <taxon>Archaea</taxon>
        <taxon>Methanobacteriati</taxon>
        <taxon>Methanobacteriota</taxon>
        <taxon>Stenosarchaea group</taxon>
        <taxon>Halobacteria</taxon>
        <taxon>Halobacteriales</taxon>
        <taxon>Haloarculaceae</taxon>
        <taxon>Halovenus</taxon>
    </lineage>
</organism>
<comment type="caution">
    <text evidence="9">The sequence shown here is derived from an EMBL/GenBank/DDBJ whole genome shotgun (WGS) entry which is preliminary data.</text>
</comment>
<dbReference type="InterPro" id="IPR012336">
    <property type="entry name" value="Thioredoxin-like_fold"/>
</dbReference>
<dbReference type="OrthoDB" id="15256at2157"/>
<evidence type="ECO:0000256" key="3">
    <source>
        <dbReference type="ARBA" id="ARBA00022729"/>
    </source>
</evidence>
<reference evidence="9 10" key="1">
    <citation type="submission" date="2019-12" db="EMBL/GenBank/DDBJ databases">
        <title>Isolation and characterization of three novel carbon monoxide-oxidizing members of Halobacteria from salione crusts and soils.</title>
        <authorList>
            <person name="Myers M.R."/>
            <person name="King G.M."/>
        </authorList>
    </citation>
    <scope>NUCLEOTIDE SEQUENCE [LARGE SCALE GENOMIC DNA]</scope>
    <source>
        <strain evidence="9 10">WSH3</strain>
    </source>
</reference>
<sequence>MTPQKLSRRGFVTALTAGAVGALAGCLSNGRDPGEQAPGQPLAVPTKGDPEADITVRAYEDIACPHCATYQTTVVPEIEREYLDPGTVRYEFYDMVLPVDKQVSWEGANAARSVQDHAGEEAFWQYLDALFENQSELGPDTYQELAAELDVDGETVRTDATEQAYDETVSHYTSEAEDNGVNSTPTVVVNGTTVEWGEEIAVQPVAEAIERERQ</sequence>
<dbReference type="RefSeq" id="WP_159765014.1">
    <property type="nucleotide sequence ID" value="NZ_WUUT01000006.1"/>
</dbReference>
<comment type="similarity">
    <text evidence="1">Belongs to the thioredoxin family. DsbA subfamily.</text>
</comment>
<evidence type="ECO:0000256" key="7">
    <source>
        <dbReference type="ARBA" id="ARBA00023284"/>
    </source>
</evidence>
<evidence type="ECO:0000256" key="5">
    <source>
        <dbReference type="ARBA" id="ARBA00023002"/>
    </source>
</evidence>
<evidence type="ECO:0000313" key="9">
    <source>
        <dbReference type="EMBL" id="MXR52885.1"/>
    </source>
</evidence>
<dbReference type="Pfam" id="PF13462">
    <property type="entry name" value="Thioredoxin_4"/>
    <property type="match status" value="1"/>
</dbReference>
<keyword evidence="7" id="KW-0676">Redox-active center</keyword>
<keyword evidence="4" id="KW-0813">Transport</keyword>
<keyword evidence="4" id="KW-0249">Electron transport</keyword>
<dbReference type="PROSITE" id="PS51257">
    <property type="entry name" value="PROKAR_LIPOPROTEIN"/>
    <property type="match status" value="1"/>
</dbReference>
<accession>A0A6B0T464</accession>
<comment type="similarity">
    <text evidence="2">Belongs to the glutaredoxin family.</text>
</comment>
<evidence type="ECO:0000256" key="4">
    <source>
        <dbReference type="ARBA" id="ARBA00022982"/>
    </source>
</evidence>
<dbReference type="AlphaFoldDB" id="A0A6B0T464"/>
<dbReference type="PROSITE" id="PS51318">
    <property type="entry name" value="TAT"/>
    <property type="match status" value="1"/>
</dbReference>
<gene>
    <name evidence="9" type="ORF">GRX03_14895</name>
</gene>
<proteinExistence type="inferred from homology"/>
<keyword evidence="3" id="KW-0732">Signal</keyword>
<name>A0A6B0T464_9EURY</name>
<dbReference type="GO" id="GO:0016491">
    <property type="term" value="F:oxidoreductase activity"/>
    <property type="evidence" value="ECO:0007669"/>
    <property type="project" value="UniProtKB-KW"/>
</dbReference>
<keyword evidence="6" id="KW-1015">Disulfide bond</keyword>
<protein>
    <submittedName>
        <fullName evidence="9">Thioredoxin domain-containing protein</fullName>
    </submittedName>
</protein>
<dbReference type="SUPFAM" id="SSF52833">
    <property type="entry name" value="Thioredoxin-like"/>
    <property type="match status" value="1"/>
</dbReference>
<evidence type="ECO:0000256" key="6">
    <source>
        <dbReference type="ARBA" id="ARBA00023157"/>
    </source>
</evidence>
<evidence type="ECO:0000259" key="8">
    <source>
        <dbReference type="Pfam" id="PF13462"/>
    </source>
</evidence>